<evidence type="ECO:0000256" key="2">
    <source>
        <dbReference type="SAM" id="MobiDB-lite"/>
    </source>
</evidence>
<dbReference type="OrthoDB" id="10346459at2759"/>
<evidence type="ECO:0000313" key="4">
    <source>
        <dbReference type="Proteomes" id="UP000886653"/>
    </source>
</evidence>
<feature type="coiled-coil region" evidence="1">
    <location>
        <begin position="73"/>
        <end position="107"/>
    </location>
</feature>
<feature type="compositionally biased region" description="Low complexity" evidence="2">
    <location>
        <begin position="20"/>
        <end position="31"/>
    </location>
</feature>
<dbReference type="CDD" id="cd14686">
    <property type="entry name" value="bZIP"/>
    <property type="match status" value="1"/>
</dbReference>
<gene>
    <name evidence="3" type="ORF">CROQUDRAFT_718002</name>
</gene>
<dbReference type="AlphaFoldDB" id="A0A9P6N8B6"/>
<feature type="region of interest" description="Disordered" evidence="2">
    <location>
        <begin position="176"/>
        <end position="197"/>
    </location>
</feature>
<feature type="region of interest" description="Disordered" evidence="2">
    <location>
        <begin position="1"/>
        <end position="73"/>
    </location>
</feature>
<evidence type="ECO:0000256" key="1">
    <source>
        <dbReference type="SAM" id="Coils"/>
    </source>
</evidence>
<reference evidence="3" key="1">
    <citation type="submission" date="2013-11" db="EMBL/GenBank/DDBJ databases">
        <title>Genome sequence of the fusiform rust pathogen reveals effectors for host alternation and coevolution with pine.</title>
        <authorList>
            <consortium name="DOE Joint Genome Institute"/>
            <person name="Smith K."/>
            <person name="Pendleton A."/>
            <person name="Kubisiak T."/>
            <person name="Anderson C."/>
            <person name="Salamov A."/>
            <person name="Aerts A."/>
            <person name="Riley R."/>
            <person name="Clum A."/>
            <person name="Lindquist E."/>
            <person name="Ence D."/>
            <person name="Campbell M."/>
            <person name="Kronenberg Z."/>
            <person name="Feau N."/>
            <person name="Dhillon B."/>
            <person name="Hamelin R."/>
            <person name="Burleigh J."/>
            <person name="Smith J."/>
            <person name="Yandell M."/>
            <person name="Nelson C."/>
            <person name="Grigoriev I."/>
            <person name="Davis J."/>
        </authorList>
    </citation>
    <scope>NUCLEOTIDE SEQUENCE</scope>
    <source>
        <strain evidence="3">G11</strain>
    </source>
</reference>
<evidence type="ECO:0000313" key="3">
    <source>
        <dbReference type="EMBL" id="KAG0141776.1"/>
    </source>
</evidence>
<dbReference type="InterPro" id="IPR046347">
    <property type="entry name" value="bZIP_sf"/>
</dbReference>
<protein>
    <recommendedName>
        <fullName evidence="5">BZIP domain-containing protein</fullName>
    </recommendedName>
</protein>
<dbReference type="Proteomes" id="UP000886653">
    <property type="component" value="Unassembled WGS sequence"/>
</dbReference>
<organism evidence="3 4">
    <name type="scientific">Cronartium quercuum f. sp. fusiforme G11</name>
    <dbReference type="NCBI Taxonomy" id="708437"/>
    <lineage>
        <taxon>Eukaryota</taxon>
        <taxon>Fungi</taxon>
        <taxon>Dikarya</taxon>
        <taxon>Basidiomycota</taxon>
        <taxon>Pucciniomycotina</taxon>
        <taxon>Pucciniomycetes</taxon>
        <taxon>Pucciniales</taxon>
        <taxon>Coleosporiaceae</taxon>
        <taxon>Cronartium</taxon>
    </lineage>
</organism>
<proteinExistence type="predicted"/>
<feature type="compositionally biased region" description="Polar residues" evidence="2">
    <location>
        <begin position="1"/>
        <end position="14"/>
    </location>
</feature>
<feature type="compositionally biased region" description="Basic and acidic residues" evidence="2">
    <location>
        <begin position="184"/>
        <end position="197"/>
    </location>
</feature>
<accession>A0A9P6N8B6</accession>
<evidence type="ECO:0008006" key="5">
    <source>
        <dbReference type="Google" id="ProtNLM"/>
    </source>
</evidence>
<dbReference type="GO" id="GO:0003700">
    <property type="term" value="F:DNA-binding transcription factor activity"/>
    <property type="evidence" value="ECO:0007669"/>
    <property type="project" value="InterPro"/>
</dbReference>
<keyword evidence="1" id="KW-0175">Coiled coil</keyword>
<sequence length="197" mass="21921">MAPQQSKMTSTSLNPWDGGTPSTSNSTRTPTVDQGSGALKDANRGAKYPQSEKRKAQYRAASNSFRERKGKRAQQIRVDLAQADNLNTELQNRITHLQSEREILRQSVSPEILIQAGERFTEHAPLGPTEQCSNENERTSDALARALQKQARCANGKPMISQEEVMKVWNSIPERAWAKQGGHKISEHGQRDTDLGK</sequence>
<dbReference type="SUPFAM" id="SSF57959">
    <property type="entry name" value="Leucine zipper domain"/>
    <property type="match status" value="1"/>
</dbReference>
<name>A0A9P6N8B6_9BASI</name>
<dbReference type="Gene3D" id="1.20.5.170">
    <property type="match status" value="1"/>
</dbReference>
<dbReference type="EMBL" id="MU167371">
    <property type="protein sequence ID" value="KAG0141776.1"/>
    <property type="molecule type" value="Genomic_DNA"/>
</dbReference>
<keyword evidence="4" id="KW-1185">Reference proteome</keyword>
<comment type="caution">
    <text evidence="3">The sequence shown here is derived from an EMBL/GenBank/DDBJ whole genome shotgun (WGS) entry which is preliminary data.</text>
</comment>